<feature type="signal peptide" evidence="1">
    <location>
        <begin position="1"/>
        <end position="24"/>
    </location>
</feature>
<proteinExistence type="predicted"/>
<evidence type="ECO:0000256" key="1">
    <source>
        <dbReference type="SAM" id="SignalP"/>
    </source>
</evidence>
<dbReference type="AlphaFoldDB" id="A0A1H2B0B6"/>
<accession>A0A1H2B0B6</accession>
<dbReference type="Proteomes" id="UP000198751">
    <property type="component" value="Chromosome I"/>
</dbReference>
<name>A0A1H2B0B6_9MICC</name>
<evidence type="ECO:0000313" key="3">
    <source>
        <dbReference type="Proteomes" id="UP000198751"/>
    </source>
</evidence>
<dbReference type="PROSITE" id="PS51257">
    <property type="entry name" value="PROKAR_LIPOPROTEIN"/>
    <property type="match status" value="1"/>
</dbReference>
<organism evidence="2 3">
    <name type="scientific">Pseudarthrobacter equi</name>
    <dbReference type="NCBI Taxonomy" id="728066"/>
    <lineage>
        <taxon>Bacteria</taxon>
        <taxon>Bacillati</taxon>
        <taxon>Actinomycetota</taxon>
        <taxon>Actinomycetes</taxon>
        <taxon>Micrococcales</taxon>
        <taxon>Micrococcaceae</taxon>
        <taxon>Pseudarthrobacter</taxon>
    </lineage>
</organism>
<dbReference type="RefSeq" id="WP_091722349.1">
    <property type="nucleotide sequence ID" value="NZ_LT629779.1"/>
</dbReference>
<dbReference type="OrthoDB" id="60524at2"/>
<sequence>MPRTTTPRTAALLFGLPLLLSACAEPGPDTASAPETAEPHGFIAGAQENSEPQTGLLTVNAATGEGQLLSLLTGDTSDAGVGGPVTAAYRDGRYALMATGAGVEVFDTGAWTVDHGEHKHYYSAEPGSVGPLQVPDAGAVAGDGTSIAVFSESGGYASVYRHKDLDAGNLAESARITTSPHTGVVVPYEGHFVASLAAGSGAADGVEVRDAGGLVVLGRQDCQGLAGHAATRAGIVFGCSDGALLVSGDGGTFSAEKILYPDGGAGRPPATHLDHRPGSNELAGPAGDAGVWHLDAAKRKWTFLPAPAPVVAASAVGDGRRVLAVAADGSLLTLNPATGAVDAQVPLLAPAVPGGAAPRILVDTSRAYVSDPARSAVHEIDYADGLRVARSFDVPAADIVLETGL</sequence>
<dbReference type="SUPFAM" id="SSF50998">
    <property type="entry name" value="Quinoprotein alcohol dehydrogenase-like"/>
    <property type="match status" value="1"/>
</dbReference>
<protein>
    <recommendedName>
        <fullName evidence="4">ABC transporter</fullName>
    </recommendedName>
</protein>
<keyword evidence="1" id="KW-0732">Signal</keyword>
<dbReference type="InterPro" id="IPR015943">
    <property type="entry name" value="WD40/YVTN_repeat-like_dom_sf"/>
</dbReference>
<evidence type="ECO:0000313" key="2">
    <source>
        <dbReference type="EMBL" id="SDT51594.1"/>
    </source>
</evidence>
<reference evidence="3" key="1">
    <citation type="submission" date="2016-10" db="EMBL/GenBank/DDBJ databases">
        <authorList>
            <person name="Varghese N."/>
            <person name="Submissions S."/>
        </authorList>
    </citation>
    <scope>NUCLEOTIDE SEQUENCE [LARGE SCALE GENOMIC DNA]</scope>
    <source>
        <strain evidence="3">IMMIB L-1606</strain>
    </source>
</reference>
<gene>
    <name evidence="2" type="ORF">SAMN04489743_3328</name>
</gene>
<evidence type="ECO:0008006" key="4">
    <source>
        <dbReference type="Google" id="ProtNLM"/>
    </source>
</evidence>
<feature type="chain" id="PRO_5039011321" description="ABC transporter" evidence="1">
    <location>
        <begin position="25"/>
        <end position="405"/>
    </location>
</feature>
<dbReference type="EMBL" id="LT629779">
    <property type="protein sequence ID" value="SDT51594.1"/>
    <property type="molecule type" value="Genomic_DNA"/>
</dbReference>
<dbReference type="InterPro" id="IPR011047">
    <property type="entry name" value="Quinoprotein_ADH-like_sf"/>
</dbReference>
<keyword evidence="3" id="KW-1185">Reference proteome</keyword>
<dbReference type="Gene3D" id="2.130.10.10">
    <property type="entry name" value="YVTN repeat-like/Quinoprotein amine dehydrogenase"/>
    <property type="match status" value="1"/>
</dbReference>